<dbReference type="SUPFAM" id="SSF56112">
    <property type="entry name" value="Protein kinase-like (PK-like)"/>
    <property type="match status" value="1"/>
</dbReference>
<proteinExistence type="predicted"/>
<evidence type="ECO:0000259" key="1">
    <source>
        <dbReference type="Pfam" id="PF01636"/>
    </source>
</evidence>
<protein>
    <submittedName>
        <fullName evidence="2">Phosphotransferase</fullName>
    </submittedName>
</protein>
<dbReference type="OrthoDB" id="3677467at2"/>
<accession>A0A9Q9IP88</accession>
<dbReference type="RefSeq" id="WP_052386941.1">
    <property type="nucleotide sequence ID" value="NZ_CP073767.1"/>
</dbReference>
<name>A0A9Q9IP88_9ACTN</name>
<dbReference type="Proteomes" id="UP001058003">
    <property type="component" value="Chromosome"/>
</dbReference>
<feature type="domain" description="Aminoglycoside phosphotransferase" evidence="1">
    <location>
        <begin position="18"/>
        <end position="219"/>
    </location>
</feature>
<dbReference type="InterPro" id="IPR011009">
    <property type="entry name" value="Kinase-like_dom_sf"/>
</dbReference>
<gene>
    <name evidence="2" type="ORF">Daura_15110</name>
</gene>
<sequence>MPFPDDVLAGHWGLTGADVRPHHGGMNSATWFVGHGGRRFVAKAAGGWFPGGIAVADALARCGFPSGAPVRTLDGRLTVQVGQDERLALLTFVPGAPADDPATIGATLAEVHRLLRGVTVDGEVGMDWVDPDAPHLNLRPWLRDAVAGAVRDLAAAGPLTEGLLHADPAPEAFIGGGLIDWGVAMRGPLLYDVASALMYLGGDGAALLAAYRTAGLIPAAELRTALPVLRRFRYAVQADYFARRLATGDLTGIAGAEDNERGLEDARRALHR</sequence>
<organism evidence="2 3">
    <name type="scientific">Dactylosporangium aurantiacum</name>
    <dbReference type="NCBI Taxonomy" id="35754"/>
    <lineage>
        <taxon>Bacteria</taxon>
        <taxon>Bacillati</taxon>
        <taxon>Actinomycetota</taxon>
        <taxon>Actinomycetes</taxon>
        <taxon>Micromonosporales</taxon>
        <taxon>Micromonosporaceae</taxon>
        <taxon>Dactylosporangium</taxon>
    </lineage>
</organism>
<keyword evidence="3" id="KW-1185">Reference proteome</keyword>
<evidence type="ECO:0000313" key="3">
    <source>
        <dbReference type="Proteomes" id="UP001058003"/>
    </source>
</evidence>
<reference evidence="2" key="1">
    <citation type="submission" date="2021-04" db="EMBL/GenBank/DDBJ databases">
        <title>Dactylosporangium aurantiacum NRRL B-8018 full assembly.</title>
        <authorList>
            <person name="Hartkoorn R.C."/>
            <person name="Beaudoing E."/>
            <person name="Hot D."/>
        </authorList>
    </citation>
    <scope>NUCLEOTIDE SEQUENCE</scope>
    <source>
        <strain evidence="2">NRRL B-8018</strain>
    </source>
</reference>
<dbReference type="InterPro" id="IPR002575">
    <property type="entry name" value="Aminoglycoside_PTrfase"/>
</dbReference>
<dbReference type="Pfam" id="PF01636">
    <property type="entry name" value="APH"/>
    <property type="match status" value="1"/>
</dbReference>
<dbReference type="Gene3D" id="3.90.1200.10">
    <property type="match status" value="1"/>
</dbReference>
<dbReference type="KEGG" id="daur:Daura_15110"/>
<evidence type="ECO:0000313" key="2">
    <source>
        <dbReference type="EMBL" id="UWZ57367.1"/>
    </source>
</evidence>
<dbReference type="EMBL" id="CP073767">
    <property type="protein sequence ID" value="UWZ57367.1"/>
    <property type="molecule type" value="Genomic_DNA"/>
</dbReference>
<dbReference type="AlphaFoldDB" id="A0A9Q9IP88"/>